<evidence type="ECO:0000259" key="2">
    <source>
        <dbReference type="Pfam" id="PF10056"/>
    </source>
</evidence>
<dbReference type="EMBL" id="PDND01000294">
    <property type="protein sequence ID" value="PGH28943.1"/>
    <property type="molecule type" value="Genomic_DNA"/>
</dbReference>
<feature type="compositionally biased region" description="Basic and acidic residues" evidence="1">
    <location>
        <begin position="932"/>
        <end position="957"/>
    </location>
</feature>
<gene>
    <name evidence="3" type="ORF">GX50_08307</name>
</gene>
<feature type="region of interest" description="Disordered" evidence="1">
    <location>
        <begin position="271"/>
        <end position="364"/>
    </location>
</feature>
<dbReference type="Pfam" id="PF10056">
    <property type="entry name" value="DUF2293"/>
    <property type="match status" value="1"/>
</dbReference>
<feature type="region of interest" description="Disordered" evidence="1">
    <location>
        <begin position="835"/>
        <end position="854"/>
    </location>
</feature>
<dbReference type="PANTHER" id="PTHR38113">
    <property type="match status" value="1"/>
</dbReference>
<evidence type="ECO:0000256" key="1">
    <source>
        <dbReference type="SAM" id="MobiDB-lite"/>
    </source>
</evidence>
<feature type="region of interest" description="Disordered" evidence="1">
    <location>
        <begin position="488"/>
        <end position="513"/>
    </location>
</feature>
<evidence type="ECO:0000313" key="3">
    <source>
        <dbReference type="EMBL" id="PGH28943.1"/>
    </source>
</evidence>
<feature type="domain" description="DUF2293" evidence="2">
    <location>
        <begin position="167"/>
        <end position="250"/>
    </location>
</feature>
<dbReference type="AlphaFoldDB" id="A0A2B7Z6V3"/>
<feature type="compositionally biased region" description="Polar residues" evidence="1">
    <location>
        <begin position="294"/>
        <end position="313"/>
    </location>
</feature>
<evidence type="ECO:0000313" key="4">
    <source>
        <dbReference type="Proteomes" id="UP000226031"/>
    </source>
</evidence>
<feature type="compositionally biased region" description="Basic and acidic residues" evidence="1">
    <location>
        <begin position="352"/>
        <end position="364"/>
    </location>
</feature>
<feature type="compositionally biased region" description="Basic and acidic residues" evidence="1">
    <location>
        <begin position="871"/>
        <end position="880"/>
    </location>
</feature>
<dbReference type="PANTHER" id="PTHR38113:SF1">
    <property type="entry name" value="DUF2293 DOMAIN-CONTAINING PROTEIN"/>
    <property type="match status" value="1"/>
</dbReference>
<dbReference type="STRING" id="73230.A0A2B7Z6V3"/>
<feature type="region of interest" description="Disordered" evidence="1">
    <location>
        <begin position="429"/>
        <end position="473"/>
    </location>
</feature>
<feature type="compositionally biased region" description="Basic and acidic residues" evidence="1">
    <location>
        <begin position="835"/>
        <end position="844"/>
    </location>
</feature>
<feature type="region of interest" description="Disordered" evidence="1">
    <location>
        <begin position="871"/>
        <end position="981"/>
    </location>
</feature>
<protein>
    <recommendedName>
        <fullName evidence="2">DUF2293 domain-containing protein</fullName>
    </recommendedName>
</protein>
<dbReference type="Proteomes" id="UP000226031">
    <property type="component" value="Unassembled WGS sequence"/>
</dbReference>
<dbReference type="InterPro" id="IPR018744">
    <property type="entry name" value="DUF2293"/>
</dbReference>
<feature type="compositionally biased region" description="Polar residues" evidence="1">
    <location>
        <begin position="434"/>
        <end position="447"/>
    </location>
</feature>
<comment type="caution">
    <text evidence="3">The sequence shown here is derived from an EMBL/GenBank/DDBJ whole genome shotgun (WGS) entry which is preliminary data.</text>
</comment>
<name>A0A2B7Z6V3_9EURO</name>
<keyword evidence="4" id="KW-1185">Reference proteome</keyword>
<proteinExistence type="predicted"/>
<accession>A0A2B7Z6V3</accession>
<sequence length="981" mass="111643">MTRVVARATSAHAAMRARSRLPKPRIRKHKIIMESITQEKKKLRSVISFEAKAPPGYTFIPAGDPKFTNACKEMCRQDGLQVFAVSTTPHQRMHDLSQQVHRIGYHFPSVVVATVCMERGLFLSSTGKVVPYQAASSSQHPAKVLGRERRADSEVSQNTINAEAKDAIKDLFPNIPTKDLNRIIKTAFQKGKRKVGTAVELPLARRVQLAVVAHIRHVYTDYDRLLRITSFQDARAAVEEPTLAKLVQWRGDDENGKTVLEDVFREVIVISDDEDDEEDESDLAEEAFSREGRQSSVEIVSSNALTGELQTRPMNYGNLPAGDREAAQDFSEDEAPSGFRFIPQPSRRKKATDKNRPDRRGFSRYQAWDRARDRYKAGGYLPNIASPDDYAVERYSVPPTMQDPLTETGRLNSYHTRPLVHEPITAALHPTRPFDSTNEARFTQPRNTIDRPPLDNRPYLLEPTKSRPGPPDRIQLADGAIFERANSTTWPEQERTVPQPKQLPPVFISPNVPAMRPDERRYRMPAGDLHPPSHRGGDISEYQEHRVLPSIEGPEPSSHFRNHAVEQPDLLPRKRVPDEFPPYHLKPANPRIEEVSGNMNVININEDRHIFSQKRQRVEYNTIRGSSPVERSRDRTFISLPQGSYDSPTVRNPGPSDVSYFHTEQQPLSSNERPEVPGRHLERIPIGTKRPLDPIPPSSHFSSGLSDHPEHGRRYGAPILHEARHGLSSQNLLESPRFVSASDDRSYNMVRNDGRPVRPNHLPNFNHPQPQLFDHEEFVDPRGPSSFRDASRPFFVAQEPPMRRKFLPDENTRISSLHSHDFVRPVSLQDLDESFRHEPQRRPTDPASPRQTRYVHVRADHGAFKAYDRVRAESQVDRSHSPQTFTSRAAPLPGPHSAFYIGPDSPPRNDRPILNPPQPSSAFYDPRTVRLPNDDDGRRYHNDDGMQHHAVFRDGLRRRPQGPPLYYERIPPERPSIVLGD</sequence>
<reference evidence="3 4" key="1">
    <citation type="submission" date="2017-10" db="EMBL/GenBank/DDBJ databases">
        <title>Comparative genomics in systemic dimorphic fungi from Ajellomycetaceae.</title>
        <authorList>
            <person name="Munoz J.F."/>
            <person name="Mcewen J.G."/>
            <person name="Clay O.K."/>
            <person name="Cuomo C.A."/>
        </authorList>
    </citation>
    <scope>NUCLEOTIDE SEQUENCE [LARGE SCALE GENOMIC DNA]</scope>
    <source>
        <strain evidence="3 4">UAMH4076</strain>
    </source>
</reference>
<organism evidence="3 4">
    <name type="scientific">[Emmonsia] crescens</name>
    <dbReference type="NCBI Taxonomy" id="73230"/>
    <lineage>
        <taxon>Eukaryota</taxon>
        <taxon>Fungi</taxon>
        <taxon>Dikarya</taxon>
        <taxon>Ascomycota</taxon>
        <taxon>Pezizomycotina</taxon>
        <taxon>Eurotiomycetes</taxon>
        <taxon>Eurotiomycetidae</taxon>
        <taxon>Onygenales</taxon>
        <taxon>Ajellomycetaceae</taxon>
        <taxon>Emergomyces</taxon>
    </lineage>
</organism>
<feature type="compositionally biased region" description="Acidic residues" evidence="1">
    <location>
        <begin position="271"/>
        <end position="285"/>
    </location>
</feature>